<dbReference type="Gene3D" id="3.40.50.150">
    <property type="entry name" value="Vaccinia Virus protein VP39"/>
    <property type="match status" value="1"/>
</dbReference>
<dbReference type="AlphaFoldDB" id="A0AAW1RZ26"/>
<dbReference type="SUPFAM" id="SSF88697">
    <property type="entry name" value="PUA domain-like"/>
    <property type="match status" value="1"/>
</dbReference>
<accession>A0AAW1RZ26</accession>
<comment type="caution">
    <text evidence="10">The sequence shown here is derived from an EMBL/GenBank/DDBJ whole genome shotgun (WGS) entry which is preliminary data.</text>
</comment>
<keyword evidence="11" id="KW-1185">Reference proteome</keyword>
<sequence>MYRQGLRAGGAPASLWAREPWRSPRLPARCASAVPLTELPRVVLKAGKARLFSKGGHPLVYGGAVDRVVGRPTPKAGDAVVVADGADAPIAWGLFNPDSMFRVRPCTNEGDRLSGLVVDILNDRLIVASTAAWAERYREHLEHCLKEVTGLQHVVWRPNEALLQEEGLAYSRPSPDAPLAQASDQEAEQPVRICEGGLHFLAQPMGQKTGFYADQRDSRALVRTLAAGKHVLDLYCFTGGFALNAALGGAASVRGLDTSRPAIELARQNADLNSRESSAPEFLVDDAAAFMRREVDALATSSSKAQQPDLIILDPPKLAPNRKTLNRALHHYHRLNTLAMKLVAPGGLLMTCSCSGAVAQSNTFLPMLQEAATAAGRRITVLRMAGASPDHTLDPNCPEGSYLTNVLLAVS</sequence>
<comment type="similarity">
    <text evidence="8">Belongs to the methyltransferase superfamily. RlmI family.</text>
</comment>
<dbReference type="InterPro" id="IPR015947">
    <property type="entry name" value="PUA-like_sf"/>
</dbReference>
<comment type="subcellular location">
    <subcellularLocation>
        <location evidence="1">Cytoplasm</location>
    </subcellularLocation>
</comment>
<evidence type="ECO:0000256" key="1">
    <source>
        <dbReference type="ARBA" id="ARBA00004496"/>
    </source>
</evidence>
<evidence type="ECO:0000313" key="10">
    <source>
        <dbReference type="EMBL" id="KAK9838593.1"/>
    </source>
</evidence>
<keyword evidence="7" id="KW-0694">RNA-binding</keyword>
<dbReference type="GO" id="GO:0008168">
    <property type="term" value="F:methyltransferase activity"/>
    <property type="evidence" value="ECO:0007669"/>
    <property type="project" value="UniProtKB-KW"/>
</dbReference>
<dbReference type="PANTHER" id="PTHR42873:SF1">
    <property type="entry name" value="S-ADENOSYLMETHIONINE-DEPENDENT METHYLTRANSFERASE DOMAIN-CONTAINING PROTEIN"/>
    <property type="match status" value="1"/>
</dbReference>
<evidence type="ECO:0000256" key="5">
    <source>
        <dbReference type="ARBA" id="ARBA00022679"/>
    </source>
</evidence>
<dbReference type="InterPro" id="IPR041532">
    <property type="entry name" value="RlmI-like_PUA"/>
</dbReference>
<keyword evidence="2" id="KW-0963">Cytoplasm</keyword>
<dbReference type="CDD" id="cd02440">
    <property type="entry name" value="AdoMet_MTases"/>
    <property type="match status" value="1"/>
</dbReference>
<dbReference type="GO" id="GO:0032259">
    <property type="term" value="P:methylation"/>
    <property type="evidence" value="ECO:0007669"/>
    <property type="project" value="UniProtKB-KW"/>
</dbReference>
<organism evidence="10 11">
    <name type="scientific">Apatococcus fuscideae</name>
    <dbReference type="NCBI Taxonomy" id="2026836"/>
    <lineage>
        <taxon>Eukaryota</taxon>
        <taxon>Viridiplantae</taxon>
        <taxon>Chlorophyta</taxon>
        <taxon>core chlorophytes</taxon>
        <taxon>Trebouxiophyceae</taxon>
        <taxon>Chlorellales</taxon>
        <taxon>Chlorellaceae</taxon>
        <taxon>Apatococcus</taxon>
    </lineage>
</organism>
<dbReference type="Gene3D" id="2.30.130.10">
    <property type="entry name" value="PUA domain"/>
    <property type="match status" value="1"/>
</dbReference>
<proteinExistence type="inferred from homology"/>
<keyword evidence="3" id="KW-0698">rRNA processing</keyword>
<evidence type="ECO:0000256" key="8">
    <source>
        <dbReference type="ARBA" id="ARBA00038091"/>
    </source>
</evidence>
<dbReference type="CDD" id="cd21153">
    <property type="entry name" value="PUA_RlmI"/>
    <property type="match status" value="1"/>
</dbReference>
<dbReference type="InterPro" id="IPR002478">
    <property type="entry name" value="PUA"/>
</dbReference>
<dbReference type="EMBL" id="JALJOV010001889">
    <property type="protein sequence ID" value="KAK9838593.1"/>
    <property type="molecule type" value="Genomic_DNA"/>
</dbReference>
<dbReference type="InterPro" id="IPR036974">
    <property type="entry name" value="PUA_sf"/>
</dbReference>
<evidence type="ECO:0000256" key="3">
    <source>
        <dbReference type="ARBA" id="ARBA00022552"/>
    </source>
</evidence>
<dbReference type="SUPFAM" id="SSF53335">
    <property type="entry name" value="S-adenosyl-L-methionine-dependent methyltransferases"/>
    <property type="match status" value="1"/>
</dbReference>
<dbReference type="SMART" id="SM00359">
    <property type="entry name" value="PUA"/>
    <property type="match status" value="1"/>
</dbReference>
<dbReference type="InterPro" id="IPR019614">
    <property type="entry name" value="SAM-dep_methyl-trfase"/>
</dbReference>
<evidence type="ECO:0000256" key="2">
    <source>
        <dbReference type="ARBA" id="ARBA00022490"/>
    </source>
</evidence>
<dbReference type="InterPro" id="IPR029063">
    <property type="entry name" value="SAM-dependent_MTases_sf"/>
</dbReference>
<keyword evidence="5" id="KW-0808">Transferase</keyword>
<feature type="domain" description="PUA" evidence="9">
    <location>
        <begin position="40"/>
        <end position="125"/>
    </location>
</feature>
<dbReference type="Pfam" id="PF10672">
    <property type="entry name" value="Methyltrans_SAM"/>
    <property type="match status" value="1"/>
</dbReference>
<dbReference type="Proteomes" id="UP001485043">
    <property type="component" value="Unassembled WGS sequence"/>
</dbReference>
<evidence type="ECO:0000256" key="4">
    <source>
        <dbReference type="ARBA" id="ARBA00022603"/>
    </source>
</evidence>
<keyword evidence="4" id="KW-0489">Methyltransferase</keyword>
<dbReference type="GO" id="GO:0006364">
    <property type="term" value="P:rRNA processing"/>
    <property type="evidence" value="ECO:0007669"/>
    <property type="project" value="UniProtKB-KW"/>
</dbReference>
<dbReference type="GO" id="GO:0005737">
    <property type="term" value="C:cytoplasm"/>
    <property type="evidence" value="ECO:0007669"/>
    <property type="project" value="UniProtKB-SubCell"/>
</dbReference>
<evidence type="ECO:0000256" key="7">
    <source>
        <dbReference type="ARBA" id="ARBA00022884"/>
    </source>
</evidence>
<name>A0AAW1RZ26_9CHLO</name>
<evidence type="ECO:0000256" key="6">
    <source>
        <dbReference type="ARBA" id="ARBA00022691"/>
    </source>
</evidence>
<dbReference type="PANTHER" id="PTHR42873">
    <property type="entry name" value="RIBOSOMAL RNA LARGE SUBUNIT METHYLTRANSFERASE"/>
    <property type="match status" value="1"/>
</dbReference>
<dbReference type="GO" id="GO:0003723">
    <property type="term" value="F:RNA binding"/>
    <property type="evidence" value="ECO:0007669"/>
    <property type="project" value="UniProtKB-KW"/>
</dbReference>
<protein>
    <recommendedName>
        <fullName evidence="9">PUA domain-containing protein</fullName>
    </recommendedName>
</protein>
<evidence type="ECO:0000313" key="11">
    <source>
        <dbReference type="Proteomes" id="UP001485043"/>
    </source>
</evidence>
<dbReference type="PROSITE" id="PS50890">
    <property type="entry name" value="PUA"/>
    <property type="match status" value="1"/>
</dbReference>
<dbReference type="CDD" id="cd11572">
    <property type="entry name" value="RlmI_M_like"/>
    <property type="match status" value="1"/>
</dbReference>
<gene>
    <name evidence="10" type="ORF">WJX84_002574</name>
</gene>
<reference evidence="10 11" key="1">
    <citation type="journal article" date="2024" name="Nat. Commun.">
        <title>Phylogenomics reveals the evolutionary origins of lichenization in chlorophyte algae.</title>
        <authorList>
            <person name="Puginier C."/>
            <person name="Libourel C."/>
            <person name="Otte J."/>
            <person name="Skaloud P."/>
            <person name="Haon M."/>
            <person name="Grisel S."/>
            <person name="Petersen M."/>
            <person name="Berrin J.G."/>
            <person name="Delaux P.M."/>
            <person name="Dal Grande F."/>
            <person name="Keller J."/>
        </authorList>
    </citation>
    <scope>NUCLEOTIDE SEQUENCE [LARGE SCALE GENOMIC DNA]</scope>
    <source>
        <strain evidence="10 11">SAG 2523</strain>
    </source>
</reference>
<evidence type="ECO:0000259" key="9">
    <source>
        <dbReference type="SMART" id="SM00359"/>
    </source>
</evidence>
<keyword evidence="6" id="KW-0949">S-adenosyl-L-methionine</keyword>
<dbReference type="Pfam" id="PF17785">
    <property type="entry name" value="PUA_3"/>
    <property type="match status" value="1"/>
</dbReference>